<dbReference type="STRING" id="1798406.A3A04_02140"/>
<protein>
    <submittedName>
        <fullName evidence="2">Uncharacterized protein</fullName>
    </submittedName>
</protein>
<name>A0A1G1ZKY1_9BACT</name>
<evidence type="ECO:0000313" key="3">
    <source>
        <dbReference type="Proteomes" id="UP000178517"/>
    </source>
</evidence>
<gene>
    <name evidence="2" type="ORF">A3A04_02140</name>
</gene>
<dbReference type="EMBL" id="MHJI01000021">
    <property type="protein sequence ID" value="OGY65242.1"/>
    <property type="molecule type" value="Genomic_DNA"/>
</dbReference>
<dbReference type="AlphaFoldDB" id="A0A1G1ZKY1"/>
<comment type="caution">
    <text evidence="2">The sequence shown here is derived from an EMBL/GenBank/DDBJ whole genome shotgun (WGS) entry which is preliminary data.</text>
</comment>
<dbReference type="Proteomes" id="UP000178517">
    <property type="component" value="Unassembled WGS sequence"/>
</dbReference>
<keyword evidence="1" id="KW-0812">Transmembrane</keyword>
<evidence type="ECO:0000313" key="2">
    <source>
        <dbReference type="EMBL" id="OGY65242.1"/>
    </source>
</evidence>
<keyword evidence="1" id="KW-0472">Membrane</keyword>
<proteinExistence type="predicted"/>
<reference evidence="2 3" key="1">
    <citation type="journal article" date="2016" name="Nat. Commun.">
        <title>Thousands of microbial genomes shed light on interconnected biogeochemical processes in an aquifer system.</title>
        <authorList>
            <person name="Anantharaman K."/>
            <person name="Brown C.T."/>
            <person name="Hug L.A."/>
            <person name="Sharon I."/>
            <person name="Castelle C.J."/>
            <person name="Probst A.J."/>
            <person name="Thomas B.C."/>
            <person name="Singh A."/>
            <person name="Wilkins M.J."/>
            <person name="Karaoz U."/>
            <person name="Brodie E.L."/>
            <person name="Williams K.H."/>
            <person name="Hubbard S.S."/>
            <person name="Banfield J.F."/>
        </authorList>
    </citation>
    <scope>NUCLEOTIDE SEQUENCE [LARGE SCALE GENOMIC DNA]</scope>
</reference>
<feature type="transmembrane region" description="Helical" evidence="1">
    <location>
        <begin position="6"/>
        <end position="23"/>
    </location>
</feature>
<evidence type="ECO:0000256" key="1">
    <source>
        <dbReference type="SAM" id="Phobius"/>
    </source>
</evidence>
<accession>A0A1G1ZKY1</accession>
<organism evidence="2 3">
    <name type="scientific">Candidatus Harrisonbacteria bacterium RIFCSPLOWO2_01_FULL_40_28</name>
    <dbReference type="NCBI Taxonomy" id="1798406"/>
    <lineage>
        <taxon>Bacteria</taxon>
        <taxon>Candidatus Harrisoniibacteriota</taxon>
    </lineage>
</organism>
<sequence>MNKYSYTFFGIVVVVILAAVFMGKYKNKEASQSIDSASIVSDVDQELNGINLENLEAEFGDIDKELNDL</sequence>
<keyword evidence="1" id="KW-1133">Transmembrane helix</keyword>